<dbReference type="InterPro" id="IPR013216">
    <property type="entry name" value="Methyltransf_11"/>
</dbReference>
<reference evidence="2 3" key="1">
    <citation type="journal article" date="2015" name="Stand. Genomic Sci.">
        <title>Genomic Encyclopedia of Bacterial and Archaeal Type Strains, Phase III: the genomes of soil and plant-associated and newly described type strains.</title>
        <authorList>
            <person name="Whitman W.B."/>
            <person name="Woyke T."/>
            <person name="Klenk H.P."/>
            <person name="Zhou Y."/>
            <person name="Lilburn T.G."/>
            <person name="Beck B.J."/>
            <person name="De Vos P."/>
            <person name="Vandamme P."/>
            <person name="Eisen J.A."/>
            <person name="Garrity G."/>
            <person name="Hugenholtz P."/>
            <person name="Kyrpides N.C."/>
        </authorList>
    </citation>
    <scope>NUCLEOTIDE SEQUENCE [LARGE SCALE GENOMIC DNA]</scope>
    <source>
        <strain evidence="2 3">VKM Ac-2572</strain>
    </source>
</reference>
<dbReference type="GO" id="GO:0032259">
    <property type="term" value="P:methylation"/>
    <property type="evidence" value="ECO:0007669"/>
    <property type="project" value="UniProtKB-KW"/>
</dbReference>
<accession>A0A4R2HBS5</accession>
<dbReference type="AlphaFoldDB" id="A0A4R2HBS5"/>
<evidence type="ECO:0000313" key="3">
    <source>
        <dbReference type="Proteomes" id="UP000294508"/>
    </source>
</evidence>
<name>A0A4R2HBS5_9ACTN</name>
<evidence type="ECO:0000259" key="1">
    <source>
        <dbReference type="Pfam" id="PF08241"/>
    </source>
</evidence>
<dbReference type="SUPFAM" id="SSF53335">
    <property type="entry name" value="S-adenosyl-L-methionine-dependent methyltransferases"/>
    <property type="match status" value="1"/>
</dbReference>
<keyword evidence="2" id="KW-0489">Methyltransferase</keyword>
<dbReference type="Gene3D" id="3.40.50.150">
    <property type="entry name" value="Vaccinia Virus protein VP39"/>
    <property type="match status" value="1"/>
</dbReference>
<sequence>MADPASFDRFAADYDRFVSLQPGQHVEWVLGLGLRGERALEVGCGSGHAAERLAEQYEQVLGVDLSEPMISLARQKRVRPNVEYRAADVFAIDEDGFDLVYSHTMMHHLPDYRAGLEHLRSLARPGGTVAIVDNVCDLYPTPPRALYVVGACRGFPRQISRLGWRDAWFEFRFWLSKPWLDHLASDRYLSRAQFRKLYDDVFPGAQYTDLGFALAMRWTCDG</sequence>
<keyword evidence="3" id="KW-1185">Reference proteome</keyword>
<dbReference type="EMBL" id="SLWN01000008">
    <property type="protein sequence ID" value="TCO24812.1"/>
    <property type="molecule type" value="Genomic_DNA"/>
</dbReference>
<comment type="caution">
    <text evidence="2">The sequence shown here is derived from an EMBL/GenBank/DDBJ whole genome shotgun (WGS) entry which is preliminary data.</text>
</comment>
<gene>
    <name evidence="2" type="ORF">EV652_108348</name>
</gene>
<proteinExistence type="predicted"/>
<protein>
    <submittedName>
        <fullName evidence="2">Methyltransferase family protein</fullName>
    </submittedName>
</protein>
<dbReference type="Proteomes" id="UP000294508">
    <property type="component" value="Unassembled WGS sequence"/>
</dbReference>
<dbReference type="Pfam" id="PF08241">
    <property type="entry name" value="Methyltransf_11"/>
    <property type="match status" value="1"/>
</dbReference>
<organism evidence="2 3">
    <name type="scientific">Kribbella steppae</name>
    <dbReference type="NCBI Taxonomy" id="2512223"/>
    <lineage>
        <taxon>Bacteria</taxon>
        <taxon>Bacillati</taxon>
        <taxon>Actinomycetota</taxon>
        <taxon>Actinomycetes</taxon>
        <taxon>Propionibacteriales</taxon>
        <taxon>Kribbellaceae</taxon>
        <taxon>Kribbella</taxon>
    </lineage>
</organism>
<feature type="domain" description="Methyltransferase type 11" evidence="1">
    <location>
        <begin position="40"/>
        <end position="131"/>
    </location>
</feature>
<dbReference type="InterPro" id="IPR029063">
    <property type="entry name" value="SAM-dependent_MTases_sf"/>
</dbReference>
<dbReference type="CDD" id="cd02440">
    <property type="entry name" value="AdoMet_MTases"/>
    <property type="match status" value="1"/>
</dbReference>
<dbReference type="PANTHER" id="PTHR43464">
    <property type="entry name" value="METHYLTRANSFERASE"/>
    <property type="match status" value="1"/>
</dbReference>
<keyword evidence="2" id="KW-0808">Transferase</keyword>
<evidence type="ECO:0000313" key="2">
    <source>
        <dbReference type="EMBL" id="TCO24812.1"/>
    </source>
</evidence>
<dbReference type="PANTHER" id="PTHR43464:SF92">
    <property type="entry name" value="SLR1071 PROTEIN"/>
    <property type="match status" value="1"/>
</dbReference>
<dbReference type="OrthoDB" id="6064711at2"/>
<dbReference type="GO" id="GO:0008757">
    <property type="term" value="F:S-adenosylmethionine-dependent methyltransferase activity"/>
    <property type="evidence" value="ECO:0007669"/>
    <property type="project" value="InterPro"/>
</dbReference>